<dbReference type="Proteomes" id="UP000192578">
    <property type="component" value="Unassembled WGS sequence"/>
</dbReference>
<dbReference type="PANTHER" id="PTHR23292">
    <property type="entry name" value="LIPOPOLYSACCHARIDE-INDUCED TUMOR NECROSIS FACTOR-ALPHA FACTOR"/>
    <property type="match status" value="1"/>
</dbReference>
<evidence type="ECO:0000256" key="7">
    <source>
        <dbReference type="ARBA" id="ARBA00023136"/>
    </source>
</evidence>
<dbReference type="EMBL" id="MTYJ01000035">
    <property type="protein sequence ID" value="OQV19788.1"/>
    <property type="molecule type" value="Genomic_DNA"/>
</dbReference>
<evidence type="ECO:0000313" key="10">
    <source>
        <dbReference type="EMBL" id="OQV19788.1"/>
    </source>
</evidence>
<keyword evidence="11" id="KW-1185">Reference proteome</keyword>
<dbReference type="PANTHER" id="PTHR23292:SF6">
    <property type="entry name" value="FI16602P1-RELATED"/>
    <property type="match status" value="1"/>
</dbReference>
<dbReference type="GO" id="GO:0005765">
    <property type="term" value="C:lysosomal membrane"/>
    <property type="evidence" value="ECO:0007669"/>
    <property type="project" value="UniProtKB-SubCell"/>
</dbReference>
<protein>
    <submittedName>
        <fullName evidence="10">Lipopolysaccharide-induced tumor necrosis factor-alpha factor-like protein</fullName>
    </submittedName>
</protein>
<feature type="region of interest" description="Disordered" evidence="8">
    <location>
        <begin position="1"/>
        <end position="31"/>
    </location>
</feature>
<organism evidence="10 11">
    <name type="scientific">Hypsibius exemplaris</name>
    <name type="common">Freshwater tardigrade</name>
    <dbReference type="NCBI Taxonomy" id="2072580"/>
    <lineage>
        <taxon>Eukaryota</taxon>
        <taxon>Metazoa</taxon>
        <taxon>Ecdysozoa</taxon>
        <taxon>Tardigrada</taxon>
        <taxon>Eutardigrada</taxon>
        <taxon>Parachela</taxon>
        <taxon>Hypsibioidea</taxon>
        <taxon>Hypsibiidae</taxon>
        <taxon>Hypsibius</taxon>
    </lineage>
</organism>
<proteinExistence type="inferred from homology"/>
<evidence type="ECO:0000256" key="8">
    <source>
        <dbReference type="SAM" id="MobiDB-lite"/>
    </source>
</evidence>
<evidence type="ECO:0000256" key="2">
    <source>
        <dbReference type="ARBA" id="ARBA00004481"/>
    </source>
</evidence>
<evidence type="ECO:0000256" key="1">
    <source>
        <dbReference type="ARBA" id="ARBA00004414"/>
    </source>
</evidence>
<sequence>MDEKRSENFTGAGQHSELPGGSYMMDGQSSAGQVPPPYPVQPYPVAAGGLPYAQTTTITHTSQPQAMSAYPHTHHQTVVFAAPGPLLGPNPSLINCPTCSQKVMSVTQYENGLLTWLGVGGLCLIGCWAGCCLIPLCINDTKDVVHTCPNCGTLLGRYKRL</sequence>
<keyword evidence="5" id="KW-0479">Metal-binding</keyword>
<dbReference type="SMART" id="SM00714">
    <property type="entry name" value="LITAF"/>
    <property type="match status" value="1"/>
</dbReference>
<accession>A0A1W0WX70</accession>
<gene>
    <name evidence="10" type="ORF">BV898_06061</name>
</gene>
<comment type="similarity">
    <text evidence="4">Belongs to the CDIP1/LITAF family.</text>
</comment>
<evidence type="ECO:0000256" key="4">
    <source>
        <dbReference type="ARBA" id="ARBA00005975"/>
    </source>
</evidence>
<comment type="caution">
    <text evidence="10">The sequence shown here is derived from an EMBL/GenBank/DDBJ whole genome shotgun (WGS) entry which is preliminary data.</text>
</comment>
<name>A0A1W0WX70_HYPEX</name>
<evidence type="ECO:0000259" key="9">
    <source>
        <dbReference type="PROSITE" id="PS51837"/>
    </source>
</evidence>
<dbReference type="InterPro" id="IPR006629">
    <property type="entry name" value="LITAF"/>
</dbReference>
<dbReference type="InterPro" id="IPR037519">
    <property type="entry name" value="LITAF_fam"/>
</dbReference>
<dbReference type="PROSITE" id="PS51837">
    <property type="entry name" value="LITAF"/>
    <property type="match status" value="1"/>
</dbReference>
<reference evidence="11" key="1">
    <citation type="submission" date="2017-01" db="EMBL/GenBank/DDBJ databases">
        <title>Comparative genomics of anhydrobiosis in the tardigrade Hypsibius dujardini.</title>
        <authorList>
            <person name="Yoshida Y."/>
            <person name="Koutsovoulos G."/>
            <person name="Laetsch D."/>
            <person name="Stevens L."/>
            <person name="Kumar S."/>
            <person name="Horikawa D."/>
            <person name="Ishino K."/>
            <person name="Komine S."/>
            <person name="Tomita M."/>
            <person name="Blaxter M."/>
            <person name="Arakawa K."/>
        </authorList>
    </citation>
    <scope>NUCLEOTIDE SEQUENCE [LARGE SCALE GENOMIC DNA]</scope>
    <source>
        <strain evidence="11">Z151</strain>
    </source>
</reference>
<evidence type="ECO:0000256" key="3">
    <source>
        <dbReference type="ARBA" id="ARBA00004630"/>
    </source>
</evidence>
<keyword evidence="7" id="KW-0472">Membrane</keyword>
<dbReference type="OrthoDB" id="5852176at2759"/>
<dbReference type="GO" id="GO:0031902">
    <property type="term" value="C:late endosome membrane"/>
    <property type="evidence" value="ECO:0007669"/>
    <property type="project" value="UniProtKB-SubCell"/>
</dbReference>
<comment type="subcellular location">
    <subcellularLocation>
        <location evidence="2">Endosome membrane</location>
        <topology evidence="2">Peripheral membrane protein</topology>
    </subcellularLocation>
    <subcellularLocation>
        <location evidence="1">Late endosome membrane</location>
    </subcellularLocation>
    <subcellularLocation>
        <location evidence="3">Lysosome membrane</location>
        <topology evidence="3">Peripheral membrane protein</topology>
        <orientation evidence="3">Cytoplasmic side</orientation>
    </subcellularLocation>
</comment>
<keyword evidence="6" id="KW-0862">Zinc</keyword>
<dbReference type="GO" id="GO:0008270">
    <property type="term" value="F:zinc ion binding"/>
    <property type="evidence" value="ECO:0007669"/>
    <property type="project" value="TreeGrafter"/>
</dbReference>
<evidence type="ECO:0000256" key="6">
    <source>
        <dbReference type="ARBA" id="ARBA00022833"/>
    </source>
</evidence>
<evidence type="ECO:0000313" key="11">
    <source>
        <dbReference type="Proteomes" id="UP000192578"/>
    </source>
</evidence>
<dbReference type="Pfam" id="PF10601">
    <property type="entry name" value="zf-LITAF-like"/>
    <property type="match status" value="1"/>
</dbReference>
<dbReference type="AlphaFoldDB" id="A0A1W0WX70"/>
<evidence type="ECO:0000256" key="5">
    <source>
        <dbReference type="ARBA" id="ARBA00022723"/>
    </source>
</evidence>
<feature type="domain" description="LITAF" evidence="9">
    <location>
        <begin position="76"/>
        <end position="160"/>
    </location>
</feature>